<dbReference type="InterPro" id="IPR023187">
    <property type="entry name" value="Tscrpt_reg_MarR-type_CS"/>
</dbReference>
<reference evidence="5 6" key="1">
    <citation type="submission" date="2019-03" db="EMBL/GenBank/DDBJ databases">
        <title>Genomic Encyclopedia of Type Strains, Phase IV (KMG-IV): sequencing the most valuable type-strain genomes for metagenomic binning, comparative biology and taxonomic classification.</title>
        <authorList>
            <person name="Goeker M."/>
        </authorList>
    </citation>
    <scope>NUCLEOTIDE SEQUENCE [LARGE SCALE GENOMIC DNA]</scope>
    <source>
        <strain evidence="5 6">DSM 24455</strain>
    </source>
</reference>
<gene>
    <name evidence="5" type="ORF">EDD71_11848</name>
</gene>
<evidence type="ECO:0000313" key="5">
    <source>
        <dbReference type="EMBL" id="TDT51364.1"/>
    </source>
</evidence>
<dbReference type="RefSeq" id="WP_166636443.1">
    <property type="nucleotide sequence ID" value="NZ_SOAZ01000018.1"/>
</dbReference>
<dbReference type="Proteomes" id="UP000295325">
    <property type="component" value="Unassembled WGS sequence"/>
</dbReference>
<sequence length="146" mass="16658">MSRESVYVIYELLKSINKTIHREVGKKLGFKNANPSVMAIMFFLKDGEAKTLKEIASCVGLANSTVSGIIERLVNEGYVKRIQDREDRRKALISITDKAKEMHRAVENEYKDYIEGILKNANEDDIEIVISGLIRLNEILKESERV</sequence>
<dbReference type="InterPro" id="IPR036388">
    <property type="entry name" value="WH-like_DNA-bd_sf"/>
</dbReference>
<dbReference type="SUPFAM" id="SSF46785">
    <property type="entry name" value="Winged helix' DNA-binding domain"/>
    <property type="match status" value="1"/>
</dbReference>
<dbReference type="InterPro" id="IPR036390">
    <property type="entry name" value="WH_DNA-bd_sf"/>
</dbReference>
<dbReference type="Pfam" id="PF13463">
    <property type="entry name" value="HTH_27"/>
    <property type="match status" value="1"/>
</dbReference>
<proteinExistence type="predicted"/>
<dbReference type="InterPro" id="IPR011991">
    <property type="entry name" value="ArsR-like_HTH"/>
</dbReference>
<evidence type="ECO:0000256" key="3">
    <source>
        <dbReference type="ARBA" id="ARBA00023163"/>
    </source>
</evidence>
<evidence type="ECO:0000256" key="2">
    <source>
        <dbReference type="ARBA" id="ARBA00023125"/>
    </source>
</evidence>
<protein>
    <submittedName>
        <fullName evidence="5">DNA-binding MarR family transcriptional regulator</fullName>
    </submittedName>
</protein>
<dbReference type="PANTHER" id="PTHR42756">
    <property type="entry name" value="TRANSCRIPTIONAL REGULATOR, MARR"/>
    <property type="match status" value="1"/>
</dbReference>
<name>A0A4R7KAG2_9CLOT</name>
<dbReference type="SMART" id="SM00347">
    <property type="entry name" value="HTH_MARR"/>
    <property type="match status" value="1"/>
</dbReference>
<keyword evidence="3" id="KW-0804">Transcription</keyword>
<keyword evidence="1" id="KW-0805">Transcription regulation</keyword>
<dbReference type="EMBL" id="SOAZ01000018">
    <property type="protein sequence ID" value="TDT51364.1"/>
    <property type="molecule type" value="Genomic_DNA"/>
</dbReference>
<keyword evidence="6" id="KW-1185">Reference proteome</keyword>
<dbReference type="PANTHER" id="PTHR42756:SF1">
    <property type="entry name" value="TRANSCRIPTIONAL REPRESSOR OF EMRAB OPERON"/>
    <property type="match status" value="1"/>
</dbReference>
<dbReference type="AlphaFoldDB" id="A0A4R7KAG2"/>
<dbReference type="PRINTS" id="PR00598">
    <property type="entry name" value="HTHMARR"/>
</dbReference>
<evidence type="ECO:0000313" key="6">
    <source>
        <dbReference type="Proteomes" id="UP000295325"/>
    </source>
</evidence>
<organism evidence="5 6">
    <name type="scientific">Fonticella tunisiensis</name>
    <dbReference type="NCBI Taxonomy" id="1096341"/>
    <lineage>
        <taxon>Bacteria</taxon>
        <taxon>Bacillati</taxon>
        <taxon>Bacillota</taxon>
        <taxon>Clostridia</taxon>
        <taxon>Eubacteriales</taxon>
        <taxon>Clostridiaceae</taxon>
        <taxon>Fonticella</taxon>
    </lineage>
</organism>
<dbReference type="GO" id="GO:0003677">
    <property type="term" value="F:DNA binding"/>
    <property type="evidence" value="ECO:0007669"/>
    <property type="project" value="UniProtKB-KW"/>
</dbReference>
<dbReference type="InterPro" id="IPR000835">
    <property type="entry name" value="HTH_MarR-typ"/>
</dbReference>
<dbReference type="PROSITE" id="PS50995">
    <property type="entry name" value="HTH_MARR_2"/>
    <property type="match status" value="1"/>
</dbReference>
<keyword evidence="2 5" id="KW-0238">DNA-binding</keyword>
<dbReference type="GO" id="GO:0003700">
    <property type="term" value="F:DNA-binding transcription factor activity"/>
    <property type="evidence" value="ECO:0007669"/>
    <property type="project" value="InterPro"/>
</dbReference>
<dbReference type="PROSITE" id="PS01117">
    <property type="entry name" value="HTH_MARR_1"/>
    <property type="match status" value="1"/>
</dbReference>
<evidence type="ECO:0000259" key="4">
    <source>
        <dbReference type="PROSITE" id="PS50995"/>
    </source>
</evidence>
<feature type="domain" description="HTH marR-type" evidence="4">
    <location>
        <begin position="2"/>
        <end position="138"/>
    </location>
</feature>
<accession>A0A4R7KAG2</accession>
<dbReference type="Gene3D" id="1.10.10.10">
    <property type="entry name" value="Winged helix-like DNA-binding domain superfamily/Winged helix DNA-binding domain"/>
    <property type="match status" value="1"/>
</dbReference>
<dbReference type="CDD" id="cd00090">
    <property type="entry name" value="HTH_ARSR"/>
    <property type="match status" value="1"/>
</dbReference>
<comment type="caution">
    <text evidence="5">The sequence shown here is derived from an EMBL/GenBank/DDBJ whole genome shotgun (WGS) entry which is preliminary data.</text>
</comment>
<evidence type="ECO:0000256" key="1">
    <source>
        <dbReference type="ARBA" id="ARBA00023015"/>
    </source>
</evidence>